<dbReference type="Proteomes" id="UP000095280">
    <property type="component" value="Unplaced"/>
</dbReference>
<name>A0A1I8FQ22_9PLAT</name>
<dbReference type="WBParaSite" id="maker-unitig_43044-snap-gene-0.2-mRNA-1">
    <property type="protein sequence ID" value="maker-unitig_43044-snap-gene-0.2-mRNA-1"/>
    <property type="gene ID" value="maker-unitig_43044-snap-gene-0.2"/>
</dbReference>
<protein>
    <submittedName>
        <fullName evidence="2">SUEL-type lectin domain-containing protein</fullName>
    </submittedName>
</protein>
<accession>A0A1I8FQ22</accession>
<keyword evidence="1" id="KW-1185">Reference proteome</keyword>
<organism evidence="1 2">
    <name type="scientific">Macrostomum lignano</name>
    <dbReference type="NCBI Taxonomy" id="282301"/>
    <lineage>
        <taxon>Eukaryota</taxon>
        <taxon>Metazoa</taxon>
        <taxon>Spiralia</taxon>
        <taxon>Lophotrochozoa</taxon>
        <taxon>Platyhelminthes</taxon>
        <taxon>Rhabditophora</taxon>
        <taxon>Macrostomorpha</taxon>
        <taxon>Macrostomida</taxon>
        <taxon>Macrostomidae</taxon>
        <taxon>Macrostomum</taxon>
    </lineage>
</organism>
<sequence>GRPAGAADGPELEPPCARWRHAGCSVPLGDGDQRRRGLVLYGGRTPDQLCLADAYLALVLAARRSSSTERSAAWLGRRCRPARAALLARRLRPPQPAAGLPQLLASVLKRPPMMETPASAAPPCGPYVGPVQLDVLARQWTRLTLSGRLARPSGDDASAAPARLAHLLWRRPWPPPRTPPAPPAASLTEPATLCLIRVDLDGTAAQFVNLAADFSLDPRRSASAAPSKAFLAFNSATALLTPAGTPGWPGGPAGSAGHPGRRRQLLQLHLNPCGRVPAPG</sequence>
<evidence type="ECO:0000313" key="2">
    <source>
        <dbReference type="WBParaSite" id="maker-unitig_43044-snap-gene-0.2-mRNA-1"/>
    </source>
</evidence>
<evidence type="ECO:0000313" key="1">
    <source>
        <dbReference type="Proteomes" id="UP000095280"/>
    </source>
</evidence>
<proteinExistence type="predicted"/>
<dbReference type="AlphaFoldDB" id="A0A1I8FQ22"/>
<reference evidence="2" key="1">
    <citation type="submission" date="2016-11" db="UniProtKB">
        <authorList>
            <consortium name="WormBaseParasite"/>
        </authorList>
    </citation>
    <scope>IDENTIFICATION</scope>
</reference>